<reference evidence="7" key="1">
    <citation type="submission" date="2025-08" db="UniProtKB">
        <authorList>
            <consortium name="Ensembl"/>
        </authorList>
    </citation>
    <scope>IDENTIFICATION</scope>
</reference>
<feature type="region of interest" description="Disordered" evidence="5">
    <location>
        <begin position="1"/>
        <end position="29"/>
    </location>
</feature>
<dbReference type="InterPro" id="IPR019775">
    <property type="entry name" value="WD40_repeat_CS"/>
</dbReference>
<dbReference type="PROSITE" id="PS00678">
    <property type="entry name" value="WD_REPEATS_1"/>
    <property type="match status" value="1"/>
</dbReference>
<evidence type="ECO:0000259" key="6">
    <source>
        <dbReference type="Pfam" id="PF23419"/>
    </source>
</evidence>
<evidence type="ECO:0000256" key="1">
    <source>
        <dbReference type="ARBA" id="ARBA00022553"/>
    </source>
</evidence>
<dbReference type="InterPro" id="IPR056527">
    <property type="entry name" value="WD40_RFWD3"/>
</dbReference>
<dbReference type="PROSITE" id="PS50082">
    <property type="entry name" value="WD_REPEATS_2"/>
    <property type="match status" value="2"/>
</dbReference>
<feature type="repeat" description="WD" evidence="4">
    <location>
        <begin position="300"/>
        <end position="342"/>
    </location>
</feature>
<evidence type="ECO:0000313" key="8">
    <source>
        <dbReference type="Proteomes" id="UP000694416"/>
    </source>
</evidence>
<dbReference type="PANTHER" id="PTHR14091">
    <property type="entry name" value="PERIODIC TRYPTOPHAN PROTEIN 1"/>
    <property type="match status" value="1"/>
</dbReference>
<sequence length="458" mass="53037">MQNKTLEKTNNVNKTSNKKKKKNERKPTISTKSAIVSCISVLSKGQRADKNSSTSYSDKETLFDEIDNKKDKNTLLNEKNDDFIDCIFNEVTSNREVIQKDHNIKSNNKYIFEDELRIEKNDTLVFTGMIYSDIGTLEVHIFNYDENVFCIYDDVVIDSYPLCMEVINSTRYENKNVVAIGTMNKEIGLWDIDHIDSLEPLCYLGMDEINKKNEKKKLCKKKKKKKMKLEHELYNNDATTNDDDKQKCINKDNKNNLCGHSKSVTCLATSKHIPNLLCSGSKDCLIKLWDLSKHNVLHTFNCHSKKIKNLSFHETNKNIFFSTSSDKSLKIFDIRKNKFAYNISSKKKIEATVWCKQNEHMIYTSSANGYIHQIDTRYIQSSDYFFENNTIKFKAFDNPCTSLLSTHYNNLIVAGSEEGLVKAYDISTFTENHDPDCVHKRNFKKVTSKNMHTAYLCR</sequence>
<evidence type="ECO:0000256" key="4">
    <source>
        <dbReference type="PROSITE-ProRule" id="PRU00221"/>
    </source>
</evidence>
<dbReference type="InterPro" id="IPR015943">
    <property type="entry name" value="WD40/YVTN_repeat-like_dom_sf"/>
</dbReference>
<dbReference type="Pfam" id="PF00400">
    <property type="entry name" value="WD40"/>
    <property type="match status" value="1"/>
</dbReference>
<keyword evidence="8" id="KW-1185">Reference proteome</keyword>
<dbReference type="InterPro" id="IPR001680">
    <property type="entry name" value="WD40_rpt"/>
</dbReference>
<feature type="domain" description="E3 ubiquitin-protein ligase RFWD3-like WD40" evidence="6">
    <location>
        <begin position="302"/>
        <end position="381"/>
    </location>
</feature>
<dbReference type="Gene3D" id="2.130.10.10">
    <property type="entry name" value="YVTN repeat-like/Quinoprotein amine dehydrogenase"/>
    <property type="match status" value="1"/>
</dbReference>
<dbReference type="Pfam" id="PF23419">
    <property type="entry name" value="WD40_RFWD3"/>
    <property type="match status" value="1"/>
</dbReference>
<keyword evidence="1" id="KW-0597">Phosphoprotein</keyword>
<dbReference type="Proteomes" id="UP000694416">
    <property type="component" value="Unplaced"/>
</dbReference>
<protein>
    <recommendedName>
        <fullName evidence="6">E3 ubiquitin-protein ligase RFWD3-like WD40 domain-containing protein</fullName>
    </recommendedName>
</protein>
<evidence type="ECO:0000256" key="5">
    <source>
        <dbReference type="SAM" id="MobiDB-lite"/>
    </source>
</evidence>
<dbReference type="PROSITE" id="PS50294">
    <property type="entry name" value="WD_REPEATS_REGION"/>
    <property type="match status" value="1"/>
</dbReference>
<evidence type="ECO:0000256" key="2">
    <source>
        <dbReference type="ARBA" id="ARBA00022574"/>
    </source>
</evidence>
<name>A0A8C9H433_9PRIM</name>
<evidence type="ECO:0000256" key="3">
    <source>
        <dbReference type="ARBA" id="ARBA00022737"/>
    </source>
</evidence>
<keyword evidence="2 4" id="KW-0853">WD repeat</keyword>
<dbReference type="PANTHER" id="PTHR14091:SF0">
    <property type="entry name" value="PERIODIC TRYPTOPHAN PROTEIN 1 HOMOLOG"/>
    <property type="match status" value="1"/>
</dbReference>
<organism evidence="7 8">
    <name type="scientific">Piliocolobus tephrosceles</name>
    <name type="common">Ugandan red Colobus</name>
    <dbReference type="NCBI Taxonomy" id="591936"/>
    <lineage>
        <taxon>Eukaryota</taxon>
        <taxon>Metazoa</taxon>
        <taxon>Chordata</taxon>
        <taxon>Craniata</taxon>
        <taxon>Vertebrata</taxon>
        <taxon>Euteleostomi</taxon>
        <taxon>Mammalia</taxon>
        <taxon>Eutheria</taxon>
        <taxon>Euarchontoglires</taxon>
        <taxon>Primates</taxon>
        <taxon>Haplorrhini</taxon>
        <taxon>Catarrhini</taxon>
        <taxon>Cercopithecidae</taxon>
        <taxon>Colobinae</taxon>
        <taxon>Piliocolobus</taxon>
    </lineage>
</organism>
<dbReference type="Ensembl" id="ENSPTET00000021740.1">
    <property type="protein sequence ID" value="ENSPTEP00000014493.1"/>
    <property type="gene ID" value="ENSPTEG00000016183.1"/>
</dbReference>
<dbReference type="SUPFAM" id="SSF50978">
    <property type="entry name" value="WD40 repeat-like"/>
    <property type="match status" value="1"/>
</dbReference>
<accession>A0A8C9H433</accession>
<dbReference type="GO" id="GO:0006364">
    <property type="term" value="P:rRNA processing"/>
    <property type="evidence" value="ECO:0007669"/>
    <property type="project" value="InterPro"/>
</dbReference>
<proteinExistence type="predicted"/>
<reference evidence="7" key="2">
    <citation type="submission" date="2025-09" db="UniProtKB">
        <authorList>
            <consortium name="Ensembl"/>
        </authorList>
    </citation>
    <scope>IDENTIFICATION</scope>
</reference>
<evidence type="ECO:0000313" key="7">
    <source>
        <dbReference type="Ensembl" id="ENSPTEP00000014493.1"/>
    </source>
</evidence>
<dbReference type="InterPro" id="IPR036322">
    <property type="entry name" value="WD40_repeat_dom_sf"/>
</dbReference>
<dbReference type="InterPro" id="IPR044285">
    <property type="entry name" value="PWP1"/>
</dbReference>
<dbReference type="GO" id="GO:0005634">
    <property type="term" value="C:nucleus"/>
    <property type="evidence" value="ECO:0007669"/>
    <property type="project" value="TreeGrafter"/>
</dbReference>
<feature type="repeat" description="WD" evidence="4">
    <location>
        <begin position="257"/>
        <end position="299"/>
    </location>
</feature>
<keyword evidence="3" id="KW-0677">Repeat</keyword>
<dbReference type="SMART" id="SM00320">
    <property type="entry name" value="WD40"/>
    <property type="match status" value="4"/>
</dbReference>
<dbReference type="AlphaFoldDB" id="A0A8C9H433"/>